<dbReference type="InterPro" id="IPR008145">
    <property type="entry name" value="GK/Ca_channel_bsu"/>
</dbReference>
<dbReference type="InterPro" id="IPR008144">
    <property type="entry name" value="Guanylate_kin-like_dom"/>
</dbReference>
<dbReference type="Gene3D" id="3.40.50.300">
    <property type="entry name" value="P-loop containing nucleotide triphosphate hydrolases"/>
    <property type="match status" value="1"/>
</dbReference>
<evidence type="ECO:0000313" key="15">
    <source>
        <dbReference type="Proteomes" id="UP000095621"/>
    </source>
</evidence>
<name>A0A174YS51_9FIRM</name>
<evidence type="ECO:0000256" key="10">
    <source>
        <dbReference type="ARBA" id="ARBA00048594"/>
    </source>
</evidence>
<dbReference type="CDD" id="cd00071">
    <property type="entry name" value="GMPK"/>
    <property type="match status" value="1"/>
</dbReference>
<evidence type="ECO:0000256" key="5">
    <source>
        <dbReference type="ARBA" id="ARBA00022679"/>
    </source>
</evidence>
<dbReference type="Pfam" id="PF00625">
    <property type="entry name" value="Guanylate_kin"/>
    <property type="match status" value="1"/>
</dbReference>
<dbReference type="PROSITE" id="PS50052">
    <property type="entry name" value="GUANYLATE_KINASE_2"/>
    <property type="match status" value="1"/>
</dbReference>
<keyword evidence="11" id="KW-0963">Cytoplasm</keyword>
<evidence type="ECO:0000313" key="13">
    <source>
        <dbReference type="EMBL" id="CUQ76367.1"/>
    </source>
</evidence>
<evidence type="ECO:0000256" key="11">
    <source>
        <dbReference type="HAMAP-Rule" id="MF_00328"/>
    </source>
</evidence>
<gene>
    <name evidence="13" type="primary">gmk_1</name>
    <name evidence="11" type="synonym">gmk</name>
    <name evidence="14" type="ORF">DW858_07315</name>
    <name evidence="13" type="ORF">ERS852490_01016</name>
</gene>
<sequence length="209" mass="23491">MSKGLLLVISGFSGAGKGTVMKRLLELHDEYSLSISATTRKPREGEADGREYFFKTVEEFEKMIAEDALIEHAQYVGNYYGTPKAYVEEQLDKGNNVILEIEIQGAMNIKRMFPDAVLMFITPPSAAELENRLRGRGTEDEATIKARLSRAAEEAEGVEDYDYIVINDEVDLCVGRIHDIVLSEKMKAKYNLGLINNIKEELKVYSKGE</sequence>
<reference evidence="14 16" key="2">
    <citation type="submission" date="2018-08" db="EMBL/GenBank/DDBJ databases">
        <title>A genome reference for cultivated species of the human gut microbiota.</title>
        <authorList>
            <person name="Zou Y."/>
            <person name="Xue W."/>
            <person name="Luo G."/>
        </authorList>
    </citation>
    <scope>NUCLEOTIDE SEQUENCE [LARGE SCALE GENOMIC DNA]</scope>
    <source>
        <strain evidence="14 16">AM37-3BH</strain>
    </source>
</reference>
<proteinExistence type="inferred from homology"/>
<dbReference type="GO" id="GO:0004385">
    <property type="term" value="F:GMP kinase activity"/>
    <property type="evidence" value="ECO:0007669"/>
    <property type="project" value="UniProtKB-UniRule"/>
</dbReference>
<keyword evidence="6 11" id="KW-0547">Nucleotide-binding</keyword>
<comment type="function">
    <text evidence="1 11">Essential for recycling GMP and indirectly, cGMP.</text>
</comment>
<dbReference type="InterPro" id="IPR017665">
    <property type="entry name" value="Guanylate_kinase"/>
</dbReference>
<protein>
    <recommendedName>
        <fullName evidence="4 11">Guanylate kinase</fullName>
        <ecNumber evidence="3 11">2.7.4.8</ecNumber>
    </recommendedName>
    <alternativeName>
        <fullName evidence="9 11">GMP kinase</fullName>
    </alternativeName>
</protein>
<dbReference type="PANTHER" id="PTHR23117:SF13">
    <property type="entry name" value="GUANYLATE KINASE"/>
    <property type="match status" value="1"/>
</dbReference>
<dbReference type="PROSITE" id="PS00856">
    <property type="entry name" value="GUANYLATE_KINASE_1"/>
    <property type="match status" value="1"/>
</dbReference>
<dbReference type="GO" id="GO:0005524">
    <property type="term" value="F:ATP binding"/>
    <property type="evidence" value="ECO:0007669"/>
    <property type="project" value="UniProtKB-UniRule"/>
</dbReference>
<dbReference type="SUPFAM" id="SSF52540">
    <property type="entry name" value="P-loop containing nucleoside triphosphate hydrolases"/>
    <property type="match status" value="1"/>
</dbReference>
<dbReference type="Gene3D" id="3.30.63.10">
    <property type="entry name" value="Guanylate Kinase phosphate binding domain"/>
    <property type="match status" value="1"/>
</dbReference>
<evidence type="ECO:0000256" key="2">
    <source>
        <dbReference type="ARBA" id="ARBA00005790"/>
    </source>
</evidence>
<feature type="domain" description="Guanylate kinase-like" evidence="12">
    <location>
        <begin position="4"/>
        <end position="182"/>
    </location>
</feature>
<comment type="similarity">
    <text evidence="2 11">Belongs to the guanylate kinase family.</text>
</comment>
<evidence type="ECO:0000259" key="12">
    <source>
        <dbReference type="PROSITE" id="PS50052"/>
    </source>
</evidence>
<dbReference type="Proteomes" id="UP000095621">
    <property type="component" value="Unassembled WGS sequence"/>
</dbReference>
<feature type="binding site" evidence="11">
    <location>
        <begin position="11"/>
        <end position="18"/>
    </location>
    <ligand>
        <name>ATP</name>
        <dbReference type="ChEBI" id="CHEBI:30616"/>
    </ligand>
</feature>
<evidence type="ECO:0000256" key="3">
    <source>
        <dbReference type="ARBA" id="ARBA00012961"/>
    </source>
</evidence>
<evidence type="ECO:0000313" key="16">
    <source>
        <dbReference type="Proteomes" id="UP000285844"/>
    </source>
</evidence>
<evidence type="ECO:0000256" key="4">
    <source>
        <dbReference type="ARBA" id="ARBA00016296"/>
    </source>
</evidence>
<dbReference type="Proteomes" id="UP000285844">
    <property type="component" value="Unassembled WGS sequence"/>
</dbReference>
<dbReference type="InterPro" id="IPR020590">
    <property type="entry name" value="Guanylate_kinase_CS"/>
</dbReference>
<reference evidence="13 15" key="1">
    <citation type="submission" date="2015-09" db="EMBL/GenBank/DDBJ databases">
        <authorList>
            <consortium name="Pathogen Informatics"/>
        </authorList>
    </citation>
    <scope>NUCLEOTIDE SEQUENCE [LARGE SCALE GENOMIC DNA]</scope>
    <source>
        <strain evidence="13 15">2789STDY5834875</strain>
    </source>
</reference>
<dbReference type="RefSeq" id="WP_055215072.1">
    <property type="nucleotide sequence ID" value="NZ_CZBU01000002.1"/>
</dbReference>
<dbReference type="PANTHER" id="PTHR23117">
    <property type="entry name" value="GUANYLATE KINASE-RELATED"/>
    <property type="match status" value="1"/>
</dbReference>
<dbReference type="FunFam" id="3.30.63.10:FF:000002">
    <property type="entry name" value="Guanylate kinase 1"/>
    <property type="match status" value="1"/>
</dbReference>
<dbReference type="EMBL" id="QSHM01000007">
    <property type="protein sequence ID" value="RHC13136.1"/>
    <property type="molecule type" value="Genomic_DNA"/>
</dbReference>
<evidence type="ECO:0000256" key="6">
    <source>
        <dbReference type="ARBA" id="ARBA00022741"/>
    </source>
</evidence>
<dbReference type="NCBIfam" id="TIGR03263">
    <property type="entry name" value="guanyl_kin"/>
    <property type="match status" value="1"/>
</dbReference>
<dbReference type="SMART" id="SM00072">
    <property type="entry name" value="GuKc"/>
    <property type="match status" value="1"/>
</dbReference>
<evidence type="ECO:0000256" key="9">
    <source>
        <dbReference type="ARBA" id="ARBA00030128"/>
    </source>
</evidence>
<dbReference type="InterPro" id="IPR027417">
    <property type="entry name" value="P-loop_NTPase"/>
</dbReference>
<evidence type="ECO:0000313" key="14">
    <source>
        <dbReference type="EMBL" id="RHC13136.1"/>
    </source>
</evidence>
<dbReference type="EC" id="2.7.4.8" evidence="3 11"/>
<evidence type="ECO:0000256" key="7">
    <source>
        <dbReference type="ARBA" id="ARBA00022777"/>
    </source>
</evidence>
<comment type="subcellular location">
    <subcellularLocation>
        <location evidence="11">Cytoplasm</location>
    </subcellularLocation>
</comment>
<evidence type="ECO:0000256" key="1">
    <source>
        <dbReference type="ARBA" id="ARBA00003531"/>
    </source>
</evidence>
<organism evidence="13 15">
    <name type="scientific">Lachnospira eligens</name>
    <dbReference type="NCBI Taxonomy" id="39485"/>
    <lineage>
        <taxon>Bacteria</taxon>
        <taxon>Bacillati</taxon>
        <taxon>Bacillota</taxon>
        <taxon>Clostridia</taxon>
        <taxon>Lachnospirales</taxon>
        <taxon>Lachnospiraceae</taxon>
        <taxon>Lachnospira</taxon>
    </lineage>
</organism>
<dbReference type="GO" id="GO:0005829">
    <property type="term" value="C:cytosol"/>
    <property type="evidence" value="ECO:0007669"/>
    <property type="project" value="TreeGrafter"/>
</dbReference>
<evidence type="ECO:0000256" key="8">
    <source>
        <dbReference type="ARBA" id="ARBA00022840"/>
    </source>
</evidence>
<keyword evidence="5 11" id="KW-0808">Transferase</keyword>
<comment type="catalytic activity">
    <reaction evidence="10 11">
        <text>GMP + ATP = GDP + ADP</text>
        <dbReference type="Rhea" id="RHEA:20780"/>
        <dbReference type="ChEBI" id="CHEBI:30616"/>
        <dbReference type="ChEBI" id="CHEBI:58115"/>
        <dbReference type="ChEBI" id="CHEBI:58189"/>
        <dbReference type="ChEBI" id="CHEBI:456216"/>
        <dbReference type="EC" id="2.7.4.8"/>
    </reaction>
</comment>
<keyword evidence="8 11" id="KW-0067">ATP-binding</keyword>
<dbReference type="EMBL" id="CZBU01000002">
    <property type="protein sequence ID" value="CUQ76367.1"/>
    <property type="molecule type" value="Genomic_DNA"/>
</dbReference>
<dbReference type="AlphaFoldDB" id="A0A174YS51"/>
<accession>A0A174YS51</accession>
<dbReference type="HAMAP" id="MF_00328">
    <property type="entry name" value="Guanylate_kinase"/>
    <property type="match status" value="1"/>
</dbReference>
<dbReference type="OrthoDB" id="9808150at2"/>
<keyword evidence="7 11" id="KW-0418">Kinase</keyword>